<comment type="subcellular location">
    <subcellularLocation>
        <location evidence="1">Cell membrane</location>
        <topology evidence="1">Multi-pass membrane protein</topology>
    </subcellularLocation>
</comment>
<evidence type="ECO:0000256" key="5">
    <source>
        <dbReference type="ARBA" id="ARBA00023136"/>
    </source>
</evidence>
<feature type="transmembrane region" description="Helical" evidence="6">
    <location>
        <begin position="91"/>
        <end position="110"/>
    </location>
</feature>
<reference evidence="8" key="1">
    <citation type="submission" date="2020-04" db="EMBL/GenBank/DDBJ databases">
        <title>Nitratireductor sp. nov. isolated from mangrove soil.</title>
        <authorList>
            <person name="Ye Y."/>
        </authorList>
    </citation>
    <scope>NUCLEOTIDE SEQUENCE</scope>
    <source>
        <strain evidence="8">SY7</strain>
    </source>
</reference>
<dbReference type="PANTHER" id="PTHR43124:SF3">
    <property type="entry name" value="CHLORAMPHENICOL EFFLUX PUMP RV0191"/>
    <property type="match status" value="1"/>
</dbReference>
<evidence type="ECO:0000256" key="3">
    <source>
        <dbReference type="ARBA" id="ARBA00022692"/>
    </source>
</evidence>
<keyword evidence="4 6" id="KW-1133">Transmembrane helix</keyword>
<dbReference type="AlphaFoldDB" id="A0A5B8KZ11"/>
<name>A0A5B8KZ11_9HYPH</name>
<dbReference type="OrthoDB" id="7841035at2"/>
<feature type="transmembrane region" description="Helical" evidence="6">
    <location>
        <begin position="22"/>
        <end position="40"/>
    </location>
</feature>
<evidence type="ECO:0000256" key="2">
    <source>
        <dbReference type="ARBA" id="ARBA00022475"/>
    </source>
</evidence>
<feature type="transmembrane region" description="Helical" evidence="6">
    <location>
        <begin position="289"/>
        <end position="309"/>
    </location>
</feature>
<keyword evidence="9" id="KW-1185">Reference proteome</keyword>
<feature type="transmembrane region" description="Helical" evidence="6">
    <location>
        <begin position="315"/>
        <end position="343"/>
    </location>
</feature>
<evidence type="ECO:0000259" key="7">
    <source>
        <dbReference type="PROSITE" id="PS50850"/>
    </source>
</evidence>
<proteinExistence type="predicted"/>
<feature type="transmembrane region" description="Helical" evidence="6">
    <location>
        <begin position="149"/>
        <end position="174"/>
    </location>
</feature>
<dbReference type="CDD" id="cd06174">
    <property type="entry name" value="MFS"/>
    <property type="match status" value="1"/>
</dbReference>
<dbReference type="Proteomes" id="UP000321389">
    <property type="component" value="Chromosome"/>
</dbReference>
<feature type="transmembrane region" description="Helical" evidence="6">
    <location>
        <begin position="60"/>
        <end position="82"/>
    </location>
</feature>
<sequence>MAEIDNAPPGIPEPALGGARRVAALVLLLMAGILAGTQLGKIAPLIPWYQAEAGLSLVSVGWLTSTLGLFVALAALPAAFVIDRVGLYRSYVFSAAALALGSIVLALAQSPVAVIGARLIEAVGYLVIVIAIPALLAVLAPDRLRAPALAIWGGFVPLGYAVADFMSAAMLLAFTPQAFLLASAGAFAVLALAGALLAAGLGPAGDAVASNWARETGSNQLSSSFSWPVIAFALAFGAYVVLSIGFFTFLPAFVAEGPAVMLSAGVIALLVPIGNFLAGALLRGRDVRFVAALIAGGFLVSAVSAVPFFSASTPLTATLAAAVFAIAGGVIAAAVFAGVPYIVPAGGSAAIVIGLIAQSGGLGTLAGPPFAGLVIERYGWPGFGWALAVLSLCGLACIAPLLFARRKPAWQR</sequence>
<dbReference type="KEGG" id="niy:FQ775_10525"/>
<feature type="transmembrane region" description="Helical" evidence="6">
    <location>
        <begin position="383"/>
        <end position="404"/>
    </location>
</feature>
<dbReference type="InterPro" id="IPR011701">
    <property type="entry name" value="MFS"/>
</dbReference>
<feature type="transmembrane region" description="Helical" evidence="6">
    <location>
        <begin position="180"/>
        <end position="204"/>
    </location>
</feature>
<evidence type="ECO:0000256" key="6">
    <source>
        <dbReference type="SAM" id="Phobius"/>
    </source>
</evidence>
<gene>
    <name evidence="8" type="ORF">FQ775_10525</name>
</gene>
<feature type="transmembrane region" description="Helical" evidence="6">
    <location>
        <begin position="350"/>
        <end position="371"/>
    </location>
</feature>
<accession>A0A5B8KZ11</accession>
<feature type="transmembrane region" description="Helical" evidence="6">
    <location>
        <begin position="225"/>
        <end position="254"/>
    </location>
</feature>
<dbReference type="RefSeq" id="WP_146299432.1">
    <property type="nucleotide sequence ID" value="NZ_CP042301.2"/>
</dbReference>
<protein>
    <submittedName>
        <fullName evidence="8">MFS transporter</fullName>
    </submittedName>
</protein>
<feature type="transmembrane region" description="Helical" evidence="6">
    <location>
        <begin position="122"/>
        <end position="140"/>
    </location>
</feature>
<feature type="transmembrane region" description="Helical" evidence="6">
    <location>
        <begin position="260"/>
        <end position="282"/>
    </location>
</feature>
<evidence type="ECO:0000313" key="8">
    <source>
        <dbReference type="EMBL" id="QDZ00786.1"/>
    </source>
</evidence>
<dbReference type="SUPFAM" id="SSF103473">
    <property type="entry name" value="MFS general substrate transporter"/>
    <property type="match status" value="1"/>
</dbReference>
<dbReference type="GO" id="GO:0022857">
    <property type="term" value="F:transmembrane transporter activity"/>
    <property type="evidence" value="ECO:0007669"/>
    <property type="project" value="InterPro"/>
</dbReference>
<dbReference type="Gene3D" id="1.20.1250.20">
    <property type="entry name" value="MFS general substrate transporter like domains"/>
    <property type="match status" value="1"/>
</dbReference>
<evidence type="ECO:0000256" key="1">
    <source>
        <dbReference type="ARBA" id="ARBA00004651"/>
    </source>
</evidence>
<dbReference type="InterPro" id="IPR050189">
    <property type="entry name" value="MFS_Efflux_Transporters"/>
</dbReference>
<feature type="domain" description="Major facilitator superfamily (MFS) profile" evidence="7">
    <location>
        <begin position="24"/>
        <end position="408"/>
    </location>
</feature>
<organism evidence="8 9">
    <name type="scientific">Nitratireductor mangrovi</name>
    <dbReference type="NCBI Taxonomy" id="2599600"/>
    <lineage>
        <taxon>Bacteria</taxon>
        <taxon>Pseudomonadati</taxon>
        <taxon>Pseudomonadota</taxon>
        <taxon>Alphaproteobacteria</taxon>
        <taxon>Hyphomicrobiales</taxon>
        <taxon>Phyllobacteriaceae</taxon>
        <taxon>Nitratireductor</taxon>
    </lineage>
</organism>
<dbReference type="PANTHER" id="PTHR43124">
    <property type="entry name" value="PURINE EFFLUX PUMP PBUE"/>
    <property type="match status" value="1"/>
</dbReference>
<dbReference type="PROSITE" id="PS50850">
    <property type="entry name" value="MFS"/>
    <property type="match status" value="1"/>
</dbReference>
<evidence type="ECO:0000256" key="4">
    <source>
        <dbReference type="ARBA" id="ARBA00022989"/>
    </source>
</evidence>
<dbReference type="InterPro" id="IPR020846">
    <property type="entry name" value="MFS_dom"/>
</dbReference>
<dbReference type="InterPro" id="IPR036259">
    <property type="entry name" value="MFS_trans_sf"/>
</dbReference>
<dbReference type="EMBL" id="CP042301">
    <property type="protein sequence ID" value="QDZ00786.1"/>
    <property type="molecule type" value="Genomic_DNA"/>
</dbReference>
<evidence type="ECO:0000313" key="9">
    <source>
        <dbReference type="Proteomes" id="UP000321389"/>
    </source>
</evidence>
<dbReference type="Pfam" id="PF07690">
    <property type="entry name" value="MFS_1"/>
    <property type="match status" value="1"/>
</dbReference>
<keyword evidence="3 6" id="KW-0812">Transmembrane</keyword>
<keyword evidence="5 6" id="KW-0472">Membrane</keyword>
<keyword evidence="2" id="KW-1003">Cell membrane</keyword>
<dbReference type="GO" id="GO:0005886">
    <property type="term" value="C:plasma membrane"/>
    <property type="evidence" value="ECO:0007669"/>
    <property type="project" value="UniProtKB-SubCell"/>
</dbReference>